<dbReference type="AlphaFoldDB" id="H8L1R8"/>
<evidence type="ECO:0000313" key="1">
    <source>
        <dbReference type="EMBL" id="AFC85428.1"/>
    </source>
</evidence>
<dbReference type="EMBL" id="CP003350">
    <property type="protein sequence ID" value="AFC85428.1"/>
    <property type="molecule type" value="Genomic_DNA"/>
</dbReference>
<protein>
    <submittedName>
        <fullName evidence="1">Uncharacterized protein</fullName>
    </submittedName>
</protein>
<sequence>MRHGPTDTGQPAKARIYLVTNELIDAPREAGLARDYLVRAPSKAQAIAYVVRKHIRADLASQDDLVSKIGLGIQIEDATLPSTTDNAAQAS</sequence>
<dbReference type="KEGG" id="fau:Fraau_0960"/>
<organism evidence="1 2">
    <name type="scientific">Frateuria aurantia (strain ATCC 33424 / DSM 6220 / KCTC 2777 / LMG 1558 / NBRC 3245 / NCIMB 13370)</name>
    <name type="common">Acetobacter aurantius</name>
    <dbReference type="NCBI Taxonomy" id="767434"/>
    <lineage>
        <taxon>Bacteria</taxon>
        <taxon>Pseudomonadati</taxon>
        <taxon>Pseudomonadota</taxon>
        <taxon>Gammaproteobacteria</taxon>
        <taxon>Lysobacterales</taxon>
        <taxon>Rhodanobacteraceae</taxon>
        <taxon>Frateuria</taxon>
    </lineage>
</organism>
<evidence type="ECO:0000313" key="2">
    <source>
        <dbReference type="Proteomes" id="UP000005234"/>
    </source>
</evidence>
<keyword evidence="2" id="KW-1185">Reference proteome</keyword>
<dbReference type="Proteomes" id="UP000005234">
    <property type="component" value="Chromosome"/>
</dbReference>
<reference evidence="1" key="1">
    <citation type="submission" date="2012-02" db="EMBL/GenBank/DDBJ databases">
        <title>The complete genome of Frateuria aurantia DSM 6220.</title>
        <authorList>
            <consortium name="US DOE Joint Genome Institute (JGI-PGF)"/>
            <person name="Lucas S."/>
            <person name="Copeland A."/>
            <person name="Lapidus A."/>
            <person name="Glavina del Rio T."/>
            <person name="Dalin E."/>
            <person name="Tice H."/>
            <person name="Bruce D."/>
            <person name="Goodwin L."/>
            <person name="Pitluck S."/>
            <person name="Peters L."/>
            <person name="Ovchinnikova G."/>
            <person name="Teshima H."/>
            <person name="Kyrpides N."/>
            <person name="Mavromatis K."/>
            <person name="Ivanova N."/>
            <person name="Brettin T."/>
            <person name="Detter J.C."/>
            <person name="Han C."/>
            <person name="Larimer F."/>
            <person name="Land M."/>
            <person name="Hauser L."/>
            <person name="Markowitz V."/>
            <person name="Cheng J.-F."/>
            <person name="Hugenholtz P."/>
            <person name="Woyke T."/>
            <person name="Wu D."/>
            <person name="Brambilla E."/>
            <person name="Klenk H.-P."/>
            <person name="Eisen J.A."/>
        </authorList>
    </citation>
    <scope>NUCLEOTIDE SEQUENCE</scope>
    <source>
        <strain evidence="1">DSM 6220</strain>
    </source>
</reference>
<name>H8L1R8_FRAAD</name>
<dbReference type="HOGENOM" id="CLU_2422632_0_0_6"/>
<proteinExistence type="predicted"/>
<accession>H8L1R8</accession>
<gene>
    <name evidence="1" type="ordered locus">Fraau_0960</name>
</gene>